<dbReference type="InterPro" id="IPR004405">
    <property type="entry name" value="TF_pelota"/>
</dbReference>
<dbReference type="PANTHER" id="PTHR10853:SF0">
    <property type="entry name" value="PROTEIN PELOTA HOMOLOG"/>
    <property type="match status" value="1"/>
</dbReference>
<evidence type="ECO:0000256" key="3">
    <source>
        <dbReference type="ARBA" id="ARBA00009504"/>
    </source>
</evidence>
<organism evidence="7 8">
    <name type="scientific">Astathelohania contejeani</name>
    <dbReference type="NCBI Taxonomy" id="164912"/>
    <lineage>
        <taxon>Eukaryota</taxon>
        <taxon>Fungi</taxon>
        <taxon>Fungi incertae sedis</taxon>
        <taxon>Microsporidia</taxon>
        <taxon>Astathelohaniidae</taxon>
        <taxon>Astathelohania</taxon>
    </lineage>
</organism>
<dbReference type="SUPFAM" id="SSF55315">
    <property type="entry name" value="L30e-like"/>
    <property type="match status" value="1"/>
</dbReference>
<evidence type="ECO:0000256" key="5">
    <source>
        <dbReference type="ARBA" id="ARBA00022723"/>
    </source>
</evidence>
<protein>
    <submittedName>
        <fullName evidence="7">Protein pelota</fullName>
    </submittedName>
</protein>
<proteinExistence type="inferred from homology"/>
<reference evidence="7 8" key="1">
    <citation type="submission" date="2019-01" db="EMBL/GenBank/DDBJ databases">
        <title>Genomes sequencing and comparative genomics of infectious freshwater microsporidia, Cucumispora dikerogammari and Thelohania contejeani.</title>
        <authorList>
            <person name="Cormier A."/>
            <person name="Giraud I."/>
            <person name="Wattier R."/>
            <person name="Teixeira M."/>
            <person name="Grandjean F."/>
            <person name="Rigaud T."/>
            <person name="Cordaux R."/>
        </authorList>
    </citation>
    <scope>NUCLEOTIDE SEQUENCE [LARGE SCALE GENOMIC DNA]</scope>
    <source>
        <strain evidence="7">T1</strain>
        <tissue evidence="7">Spores</tissue>
    </source>
</reference>
<evidence type="ECO:0000256" key="4">
    <source>
        <dbReference type="ARBA" id="ARBA00022490"/>
    </source>
</evidence>
<keyword evidence="5" id="KW-0479">Metal-binding</keyword>
<sequence length="340" mass="38457">MQILKKSIDYKKRFGSIIVKPEYPDDIYTLYNIIDSGDTLKSITQRKVAIDDKTNQKISLTLEIEVESIHPDLESNALFVKGKTLNQHEHVRVGSYHTIDVELGQSLTLKKDYWSSLALSELEKVHVEIILMLFYEKECVVCSITQNVTKIIKRISLAKKGKSCPINDYLSRLSIEKIKLVILASFKKINLQNYGKGKDNKFIEVSLKNEYASYPVTKIASIILTDPSVSRALMDAKFIKGFKALEIFERYFASNSGMISIGKTEVEESLDYGAIKTLLITNEMFKNKDVNIRKEMEVLCDSVEKIGGEVAIVPALHFSGERVTALGGVCAILKFEHRFN</sequence>
<dbReference type="Pfam" id="PF26356">
    <property type="entry name" value="Pelota_N"/>
    <property type="match status" value="1"/>
</dbReference>
<gene>
    <name evidence="7" type="primary">pelo</name>
    <name evidence="7" type="ORF">TCON_2263</name>
</gene>
<feature type="domain" description="eRF1/Pelota-like N-terminal" evidence="6">
    <location>
        <begin position="1"/>
        <end position="127"/>
    </location>
</feature>
<comment type="cofactor">
    <cofactor evidence="1">
        <name>a divalent metal cation</name>
        <dbReference type="ChEBI" id="CHEBI:60240"/>
    </cofactor>
</comment>
<dbReference type="Gene3D" id="2.30.30.870">
    <property type="entry name" value="Pelota, domain A"/>
    <property type="match status" value="1"/>
</dbReference>
<dbReference type="SMART" id="SM01194">
    <property type="entry name" value="eRF1_1"/>
    <property type="match status" value="1"/>
</dbReference>
<dbReference type="InterPro" id="IPR038069">
    <property type="entry name" value="Pelota/DOM34_N"/>
</dbReference>
<comment type="caution">
    <text evidence="7">The sequence shown here is derived from an EMBL/GenBank/DDBJ whole genome shotgun (WGS) entry which is preliminary data.</text>
</comment>
<evidence type="ECO:0000256" key="1">
    <source>
        <dbReference type="ARBA" id="ARBA00001968"/>
    </source>
</evidence>
<dbReference type="Proteomes" id="UP001516464">
    <property type="component" value="Unassembled WGS sequence"/>
</dbReference>
<dbReference type="InterPro" id="IPR005142">
    <property type="entry name" value="eRF1_3"/>
</dbReference>
<comment type="similarity">
    <text evidence="3">Belongs to the eukaryotic release factor 1 family. Pelota subfamily.</text>
</comment>
<dbReference type="SUPFAM" id="SSF159065">
    <property type="entry name" value="Dom34/Pelota N-terminal domain-like"/>
    <property type="match status" value="1"/>
</dbReference>
<dbReference type="InterPro" id="IPR058547">
    <property type="entry name" value="Pelota_N"/>
</dbReference>
<dbReference type="Gene3D" id="3.30.1330.30">
    <property type="match status" value="1"/>
</dbReference>
<dbReference type="InterPro" id="IPR005140">
    <property type="entry name" value="eRF1_Pelota-like_N"/>
</dbReference>
<dbReference type="PANTHER" id="PTHR10853">
    <property type="entry name" value="PELOTA"/>
    <property type="match status" value="1"/>
</dbReference>
<evidence type="ECO:0000259" key="6">
    <source>
        <dbReference type="SMART" id="SM01194"/>
    </source>
</evidence>
<evidence type="ECO:0000313" key="7">
    <source>
        <dbReference type="EMBL" id="KAF7682509.1"/>
    </source>
</evidence>
<evidence type="ECO:0000313" key="8">
    <source>
        <dbReference type="Proteomes" id="UP001516464"/>
    </source>
</evidence>
<name>A0ABQ7HWK0_9MICR</name>
<evidence type="ECO:0000256" key="2">
    <source>
        <dbReference type="ARBA" id="ARBA00004496"/>
    </source>
</evidence>
<dbReference type="Pfam" id="PF03465">
    <property type="entry name" value="eRF1_3"/>
    <property type="match status" value="1"/>
</dbReference>
<comment type="subcellular location">
    <subcellularLocation>
        <location evidence="2">Cytoplasm</location>
    </subcellularLocation>
</comment>
<keyword evidence="4" id="KW-0963">Cytoplasm</keyword>
<dbReference type="EMBL" id="SBIQ01000239">
    <property type="protein sequence ID" value="KAF7682509.1"/>
    <property type="molecule type" value="Genomic_DNA"/>
</dbReference>
<dbReference type="InterPro" id="IPR029064">
    <property type="entry name" value="Ribosomal_eL30-like_sf"/>
</dbReference>
<keyword evidence="8" id="KW-1185">Reference proteome</keyword>
<accession>A0ABQ7HWK0</accession>